<feature type="transmembrane region" description="Helical" evidence="1">
    <location>
        <begin position="49"/>
        <end position="71"/>
    </location>
</feature>
<dbReference type="PANTHER" id="PTHR30576:SF0">
    <property type="entry name" value="UNDECAPRENYL-PHOSPHATE N-ACETYLGALACTOSAMINYL 1-PHOSPHATE TRANSFERASE-RELATED"/>
    <property type="match status" value="1"/>
</dbReference>
<feature type="transmembrane region" description="Helical" evidence="1">
    <location>
        <begin position="92"/>
        <end position="108"/>
    </location>
</feature>
<dbReference type="Proteomes" id="UP000199370">
    <property type="component" value="Unassembled WGS sequence"/>
</dbReference>
<dbReference type="STRING" id="996166.SAMN05192554_1603"/>
<dbReference type="Pfam" id="PF02397">
    <property type="entry name" value="Bac_transf"/>
    <property type="match status" value="1"/>
</dbReference>
<proteinExistence type="predicted"/>
<name>A0A1H0C5R7_9EURY</name>
<gene>
    <name evidence="3" type="ORF">SAMN05192554_1603</name>
</gene>
<keyword evidence="1" id="KW-0472">Membrane</keyword>
<dbReference type="PANTHER" id="PTHR30576">
    <property type="entry name" value="COLANIC BIOSYNTHESIS UDP-GLUCOSE LIPID CARRIER TRANSFERASE"/>
    <property type="match status" value="1"/>
</dbReference>
<feature type="domain" description="Bacterial sugar transferase" evidence="2">
    <location>
        <begin position="279"/>
        <end position="457"/>
    </location>
</feature>
<protein>
    <submittedName>
        <fullName evidence="3">Sugar transferase involved in LPS biosynthesis (Colanic, teichoic acid)</fullName>
    </submittedName>
</protein>
<keyword evidence="1" id="KW-0812">Transmembrane</keyword>
<feature type="transmembrane region" description="Helical" evidence="1">
    <location>
        <begin position="281"/>
        <end position="305"/>
    </location>
</feature>
<evidence type="ECO:0000256" key="1">
    <source>
        <dbReference type="SAM" id="Phobius"/>
    </source>
</evidence>
<evidence type="ECO:0000313" key="4">
    <source>
        <dbReference type="Proteomes" id="UP000199370"/>
    </source>
</evidence>
<dbReference type="EMBL" id="FNIA01000060">
    <property type="protein sequence ID" value="SDN53234.1"/>
    <property type="molecule type" value="Genomic_DNA"/>
</dbReference>
<evidence type="ECO:0000259" key="2">
    <source>
        <dbReference type="Pfam" id="PF02397"/>
    </source>
</evidence>
<dbReference type="RefSeq" id="WP_089736676.1">
    <property type="nucleotide sequence ID" value="NZ_FNIA01000060.1"/>
</dbReference>
<sequence length="461" mass="51600">MTTGWRYRILATTGVAGLTASSVLLSNHPVLQHLCTTYVPLFNRLSVKVLVDGDLLNAILVSVAITLFSLLPMYKPRPRRVLDTVMLTQKRVLTAGLALAFLGYFEWSSRLPRATLVMTVGVMLVLIPAWFVVIRRPRTNHTNRAIIVGDDIPQMQRVHEVMAVEPVGYLAPSSLVLSPRVDALAADGGVTGLADIDHLGGLSRLEDIIVEKDIDTVVLAFGEPDRGEFFGALDACYEHGVNAKVHRDYTDSVLTPSSSAGALVDVEIEPWDWQDYVLKRLFDICFASVGLLLWAPFMMVIGIAIKFDSSGPIFYEQERTAVLGETFSVYKFRTMVPEGESAEPIDDANNDRVTDVGRFLRKTHLDEIPQLWSILTGEMSVVGPRAVWTDEEQLLEEQSEMWRKRWFVKPGLTGLAQINNISSTDPKGKLQMDLEYIRHQSFTYDLKIVIRQLWLVIGELL</sequence>
<organism evidence="3 4">
    <name type="scientific">Haloarchaeobius iranensis</name>
    <dbReference type="NCBI Taxonomy" id="996166"/>
    <lineage>
        <taxon>Archaea</taxon>
        <taxon>Methanobacteriati</taxon>
        <taxon>Methanobacteriota</taxon>
        <taxon>Stenosarchaea group</taxon>
        <taxon>Halobacteria</taxon>
        <taxon>Halobacteriales</taxon>
        <taxon>Halorubellaceae</taxon>
        <taxon>Haloarchaeobius</taxon>
    </lineage>
</organism>
<feature type="transmembrane region" description="Helical" evidence="1">
    <location>
        <begin position="114"/>
        <end position="134"/>
    </location>
</feature>
<dbReference type="AlphaFoldDB" id="A0A1H0C5R7"/>
<reference evidence="3 4" key="1">
    <citation type="submission" date="2016-10" db="EMBL/GenBank/DDBJ databases">
        <authorList>
            <person name="de Groot N.N."/>
        </authorList>
    </citation>
    <scope>NUCLEOTIDE SEQUENCE [LARGE SCALE GENOMIC DNA]</scope>
    <source>
        <strain evidence="4">EB21,IBRC-M 10013,KCTC 4048</strain>
    </source>
</reference>
<dbReference type="OrthoDB" id="340745at2157"/>
<keyword evidence="1" id="KW-1133">Transmembrane helix</keyword>
<evidence type="ECO:0000313" key="3">
    <source>
        <dbReference type="EMBL" id="SDN53234.1"/>
    </source>
</evidence>
<dbReference type="InterPro" id="IPR003362">
    <property type="entry name" value="Bact_transf"/>
</dbReference>
<keyword evidence="4" id="KW-1185">Reference proteome</keyword>
<dbReference type="GO" id="GO:0016780">
    <property type="term" value="F:phosphotransferase activity, for other substituted phosphate groups"/>
    <property type="evidence" value="ECO:0007669"/>
    <property type="project" value="TreeGrafter"/>
</dbReference>
<keyword evidence="3" id="KW-0808">Transferase</keyword>
<accession>A0A1H0C5R7</accession>